<keyword evidence="6" id="KW-1185">Reference proteome</keyword>
<dbReference type="GO" id="GO:0003690">
    <property type="term" value="F:double-stranded DNA binding"/>
    <property type="evidence" value="ECO:0007669"/>
    <property type="project" value="InterPro"/>
</dbReference>
<reference evidence="7" key="1">
    <citation type="submission" date="2025-08" db="UniProtKB">
        <authorList>
            <consortium name="RefSeq"/>
        </authorList>
    </citation>
    <scope>IDENTIFICATION</scope>
    <source>
        <strain evidence="7">Airmid</strain>
    </source>
</reference>
<evidence type="ECO:0000256" key="1">
    <source>
        <dbReference type="ARBA" id="ARBA00004123"/>
    </source>
</evidence>
<sequence length="220" mass="25887">MSKGKKVTQEEKRNRLLEFFHEKKNAFVLKEVEKIASKEKGIPAQTIKDILNSLVDDDLVDTDKIGTSTYFWSFPGKTYQKKLTECNKLEQLIIDLQEQSKKLDDELSTFISHTNNNDDDNNQQQQVNENKLRAELQENIMKLEQEKQQLQMELAKFQNYDPASVEQLENECCTARTAIERWTDNIFQLRTWSKNRFQIDLSDVDKGFGIPNNFDYYNDE</sequence>
<organism evidence="6 7">
    <name type="scientific">Dermatophagoides pteronyssinus</name>
    <name type="common">European house dust mite</name>
    <dbReference type="NCBI Taxonomy" id="6956"/>
    <lineage>
        <taxon>Eukaryota</taxon>
        <taxon>Metazoa</taxon>
        <taxon>Ecdysozoa</taxon>
        <taxon>Arthropoda</taxon>
        <taxon>Chelicerata</taxon>
        <taxon>Arachnida</taxon>
        <taxon>Acari</taxon>
        <taxon>Acariformes</taxon>
        <taxon>Sarcoptiformes</taxon>
        <taxon>Astigmata</taxon>
        <taxon>Psoroptidia</taxon>
        <taxon>Analgoidea</taxon>
        <taxon>Pyroglyphidae</taxon>
        <taxon>Dermatophagoidinae</taxon>
        <taxon>Dermatophagoides</taxon>
    </lineage>
</organism>
<dbReference type="GO" id="GO:0005634">
    <property type="term" value="C:nucleus"/>
    <property type="evidence" value="ECO:0007669"/>
    <property type="project" value="UniProtKB-SubCell"/>
</dbReference>
<dbReference type="AlphaFoldDB" id="A0A6P6XPA4"/>
<name>A0A6P6XPA4_DERPT</name>
<gene>
    <name evidence="7" type="primary">LOC113789349</name>
</gene>
<dbReference type="OMA" id="VCYWAFP"/>
<dbReference type="OrthoDB" id="273345at2759"/>
<dbReference type="RefSeq" id="XP_027194671.1">
    <property type="nucleotide sequence ID" value="XM_027338870.1"/>
</dbReference>
<keyword evidence="4 5" id="KW-0539">Nucleus</keyword>
<evidence type="ECO:0000256" key="2">
    <source>
        <dbReference type="ARBA" id="ARBA00005981"/>
    </source>
</evidence>
<keyword evidence="3" id="KW-0175">Coiled coil</keyword>
<evidence type="ECO:0000313" key="7">
    <source>
        <dbReference type="RefSeq" id="XP_027194671.1"/>
    </source>
</evidence>
<dbReference type="InParanoid" id="A0A6P6XPA4"/>
<dbReference type="Pfam" id="PF18517">
    <property type="entry name" value="LZ3wCH"/>
    <property type="match status" value="1"/>
</dbReference>
<comment type="similarity">
    <text evidence="2 5">Belongs to the MND1 family.</text>
</comment>
<proteinExistence type="inferred from homology"/>
<dbReference type="InterPro" id="IPR005647">
    <property type="entry name" value="Mnd1"/>
</dbReference>
<dbReference type="Proteomes" id="UP000515146">
    <property type="component" value="Unplaced"/>
</dbReference>
<evidence type="ECO:0000256" key="4">
    <source>
        <dbReference type="ARBA" id="ARBA00023242"/>
    </source>
</evidence>
<dbReference type="GO" id="GO:0007131">
    <property type="term" value="P:reciprocal meiotic recombination"/>
    <property type="evidence" value="ECO:0007669"/>
    <property type="project" value="InterPro"/>
</dbReference>
<accession>A0A6P6XPA4</accession>
<protein>
    <recommendedName>
        <fullName evidence="5">Meiotic nuclear division protein 1 homolog</fullName>
    </recommendedName>
</protein>
<dbReference type="Pfam" id="PF03962">
    <property type="entry name" value="Mnd1"/>
    <property type="match status" value="1"/>
</dbReference>
<evidence type="ECO:0000256" key="3">
    <source>
        <dbReference type="ARBA" id="ARBA00023054"/>
    </source>
</evidence>
<evidence type="ECO:0000256" key="5">
    <source>
        <dbReference type="PIRNR" id="PIRNR026991"/>
    </source>
</evidence>
<dbReference type="KEGG" id="dpte:113789349"/>
<dbReference type="InterPro" id="IPR040661">
    <property type="entry name" value="LZ3wCH"/>
</dbReference>
<dbReference type="PIRSF" id="PIRSF026991">
    <property type="entry name" value="Mnd1"/>
    <property type="match status" value="1"/>
</dbReference>
<comment type="function">
    <text evidence="5">Required for proper homologous chromosome pairing and efficient cross-over and intragenic recombination during meiosis.</text>
</comment>
<evidence type="ECO:0000313" key="6">
    <source>
        <dbReference type="Proteomes" id="UP000515146"/>
    </source>
</evidence>
<comment type="subcellular location">
    <subcellularLocation>
        <location evidence="1 5">Nucleus</location>
    </subcellularLocation>
</comment>
<dbReference type="InterPro" id="IPR040453">
    <property type="entry name" value="Mnd1_HTH"/>
</dbReference>
<dbReference type="GeneID" id="113789349"/>